<dbReference type="KEGG" id="sco:SCP1.21c"/>
<reference evidence="2" key="1">
    <citation type="journal article" date="1998" name="J. Bacteriol.">
        <title>Cloning and physical mapping of the EcoRI fragments of the giant linear plasmid SCP1.</title>
        <authorList>
            <person name="Redenbach M."/>
            <person name="Ikeda K."/>
            <person name="Yamasaki M."/>
            <person name="Kinashi H."/>
        </authorList>
    </citation>
    <scope>NUCLEOTIDE SEQUENCE</scope>
    <source>
        <strain evidence="2">A3</strain>
        <plasmid evidence="3">SCP1</plasmid>
    </source>
</reference>
<accession>Q99QL3</accession>
<geneLocation type="plasmid" evidence="3">
    <name>SCP1</name>
</geneLocation>
<dbReference type="STRING" id="100226.gene:17765527"/>
<proteinExistence type="predicted"/>
<dbReference type="Proteomes" id="UP000001973">
    <property type="component" value="Plasmid SCP1"/>
</dbReference>
<reference evidence="2" key="2">
    <citation type="submission" date="2001-02" db="EMBL/GenBank/DDBJ databases">
        <authorList>
            <person name="Bentley S.D."/>
            <person name="Parkhill J."/>
            <person name="Barrell B.G."/>
            <person name="Rajandream M.A."/>
        </authorList>
    </citation>
    <scope>NUCLEOTIDE SEQUENCE</scope>
    <source>
        <strain evidence="2">A3</strain>
        <plasmid evidence="3">SCP1</plasmid>
    </source>
</reference>
<dbReference type="KEGG" id="sco:SCP1.333"/>
<reference evidence="2" key="6">
    <citation type="submission" date="2015-02" db="EMBL/GenBank/DDBJ databases">
        <title>.</title>
        <authorList>
            <person name="Brown S.P."/>
            <person name="Murphy L.D."/>
            <person name="Harris D."/>
        </authorList>
    </citation>
    <scope>NUCLEOTIDE SEQUENCE</scope>
    <source>
        <strain evidence="2">A3</strain>
        <plasmid evidence="3">SCP1</plasmid>
    </source>
</reference>
<organism evidence="2 3">
    <name type="scientific">Streptomyces coelicolor (strain ATCC BAA-471 / A3(2) / M145)</name>
    <dbReference type="NCBI Taxonomy" id="100226"/>
    <lineage>
        <taxon>Bacteria</taxon>
        <taxon>Bacillati</taxon>
        <taxon>Actinomycetota</taxon>
        <taxon>Actinomycetes</taxon>
        <taxon>Kitasatosporales</taxon>
        <taxon>Streptomycetaceae</taxon>
        <taxon>Streptomyces</taxon>
        <taxon>Streptomyces albidoflavus group</taxon>
    </lineage>
</organism>
<name>Q99QL3_STRCO</name>
<dbReference type="InParanoid" id="Q99QL3"/>
<reference evidence="2" key="4">
    <citation type="journal article" date="2008" name="Proc. Natl. Acad. Sci. U.S.A.">
        <title>2-Alkyl-4-hydroxymethylfuran-3-carboxylic acids, antibiotic production inducers discovered by Streptomyces coelicolor genome mining.</title>
        <authorList>
            <person name="Corre C."/>
            <person name="Song L."/>
            <person name="O'Rourke S."/>
            <person name="Chater K.F."/>
            <person name="Challis G.L."/>
        </authorList>
    </citation>
    <scope>NUCLEOTIDE SEQUENCE</scope>
    <source>
        <strain evidence="2">A3</strain>
        <plasmid evidence="3">SCP1</plasmid>
    </source>
</reference>
<evidence type="ECO:0000313" key="1">
    <source>
        <dbReference type="EMBL" id="CAC36543.1"/>
    </source>
</evidence>
<dbReference type="PATRIC" id="fig|100226.15.peg.7967"/>
<evidence type="ECO:0000313" key="3">
    <source>
        <dbReference type="Proteomes" id="UP000001973"/>
    </source>
</evidence>
<evidence type="ECO:0000313" key="2">
    <source>
        <dbReference type="EMBL" id="CAC36858.1"/>
    </source>
</evidence>
<dbReference type="EMBL" id="AL589148">
    <property type="protein sequence ID" value="CAC36543.1"/>
    <property type="molecule type" value="Genomic_DNA"/>
</dbReference>
<gene>
    <name evidence="1" type="ordered locus">SCP1.21c</name>
    <name evidence="2" type="ordered locus">SCP1.333</name>
</gene>
<dbReference type="HOGENOM" id="CLU_976307_0_0_11"/>
<dbReference type="RefSeq" id="WP_011039323.1">
    <property type="nucleotide sequence ID" value="NC_003903.1"/>
</dbReference>
<keyword evidence="3" id="KW-1185">Reference proteome</keyword>
<dbReference type="EMBL" id="AL589148">
    <property type="protein sequence ID" value="CAC36858.1"/>
    <property type="molecule type" value="Genomic_DNA"/>
</dbReference>
<reference evidence="3" key="3">
    <citation type="journal article" date="2002" name="Nature">
        <title>Complete genome sequence of the model actinomycete Streptomyces coelicolor A3(2).</title>
        <authorList>
            <person name="Bentley S.D."/>
            <person name="Chater K.F."/>
            <person name="Cerdeno-Tarraga A.M."/>
            <person name="Challis G.L."/>
            <person name="Thomson N.R."/>
            <person name="James K.D."/>
            <person name="Harris D.E."/>
            <person name="Quail M.A."/>
            <person name="Kieser H."/>
            <person name="Harper D."/>
            <person name="Bateman A."/>
            <person name="Brown S."/>
            <person name="Chandra G."/>
            <person name="Chen C.W."/>
            <person name="Collins M."/>
            <person name="Cronin A."/>
            <person name="Fraser A."/>
            <person name="Goble A."/>
            <person name="Hidalgo J."/>
            <person name="Hornsby T."/>
            <person name="Howarth S."/>
            <person name="Huang C.H."/>
            <person name="Kieser T."/>
            <person name="Larke L."/>
            <person name="Murphy L."/>
            <person name="Oliver K."/>
            <person name="O'Neil S."/>
            <person name="Rabbinowitsch E."/>
            <person name="Rajandream M.A."/>
            <person name="Rutherford K."/>
            <person name="Rutter S."/>
            <person name="Seeger K."/>
            <person name="Saunders D."/>
            <person name="Sharp S."/>
            <person name="Squares R."/>
            <person name="Squares S."/>
            <person name="Taylor K."/>
            <person name="Warren T."/>
            <person name="Wietzorrek A."/>
            <person name="Woodward J."/>
            <person name="Barrell B.G."/>
            <person name="Parkhill J."/>
            <person name="Hopwood D.A."/>
        </authorList>
    </citation>
    <scope>NUCLEOTIDE SEQUENCE [LARGE SCALE GENOMIC DNA]</scope>
    <source>
        <strain evidence="3">ATCC BAA-471 / A3(2) / M145</strain>
        <plasmid evidence="3">SCP1</plasmid>
    </source>
</reference>
<dbReference type="AlphaFoldDB" id="Q99QL3"/>
<dbReference type="OrthoDB" id="4316686at2"/>
<reference evidence="2" key="5">
    <citation type="journal article" date="2009" name="Mol. Microbiol.">
        <title>Extracellular signalling, translational control, two repressors and an activator all contribute to the regulation of methylenomycin production in Streptomyces coelicolor.</title>
        <authorList>
            <person name="O'Rourke S."/>
            <person name="Wietzorrek A."/>
            <person name="Fowler K."/>
            <person name="Corre C."/>
            <person name="Challis G.L."/>
            <person name="Chater K.F."/>
        </authorList>
    </citation>
    <scope>NUCLEOTIDE SEQUENCE</scope>
    <source>
        <strain evidence="2">A3</strain>
        <plasmid evidence="3">SCP1</plasmid>
    </source>
</reference>
<protein>
    <submittedName>
        <fullName evidence="2">Uncharacterized protein</fullName>
    </submittedName>
</protein>
<sequence>MTTNPTATEGDLLIAELARRGRRAYLGGDRGVTFLITTADPDAPDDEGSAYTTAHLLMYAGEHADRPAAEHTESWSAHLHDAEGTYVDTLFAGAGTPLDAETDTALFAIQVCDWLDDRRRATARLDSTPAPDRSARRRLGDLTLAELLASAADNHAGLVEHLAREDRDEMYDTITNAYVTQIGVALTVALSTAKAAFPAAQPPRKPYQARRPLREMTLADFLHAADRERAALSEHLDHGDRTDAFTFAVIAECHVEVLGRYLRLARHDHDTGRTPIWPTPGSDAR</sequence>